<evidence type="ECO:0000256" key="3">
    <source>
        <dbReference type="ARBA" id="ARBA00005359"/>
    </source>
</evidence>
<dbReference type="PROSITE" id="PS00911">
    <property type="entry name" value="DHODEHASE_1"/>
    <property type="match status" value="1"/>
</dbReference>
<dbReference type="Gene3D" id="3.20.20.70">
    <property type="entry name" value="Aldolase class I"/>
    <property type="match status" value="1"/>
</dbReference>
<dbReference type="InterPro" id="IPR050074">
    <property type="entry name" value="DHO_dehydrogenase"/>
</dbReference>
<dbReference type="InterPro" id="IPR013785">
    <property type="entry name" value="Aldolase_TIM"/>
</dbReference>
<dbReference type="InterPro" id="IPR001295">
    <property type="entry name" value="Dihydroorotate_DH_CS"/>
</dbReference>
<keyword evidence="7 16" id="KW-0288">FMN</keyword>
<organism evidence="20 21">
    <name type="scientific">Chloropicon primus</name>
    <dbReference type="NCBI Taxonomy" id="1764295"/>
    <lineage>
        <taxon>Eukaryota</taxon>
        <taxon>Viridiplantae</taxon>
        <taxon>Chlorophyta</taxon>
        <taxon>Chloropicophyceae</taxon>
        <taxon>Chloropicales</taxon>
        <taxon>Chloropicaceae</taxon>
        <taxon>Chloropicon</taxon>
    </lineage>
</organism>
<evidence type="ECO:0000256" key="6">
    <source>
        <dbReference type="ARBA" id="ARBA00022630"/>
    </source>
</evidence>
<dbReference type="Proteomes" id="UP000316726">
    <property type="component" value="Chromosome 9"/>
</dbReference>
<dbReference type="STRING" id="1764295.A0A5B8MRY6"/>
<dbReference type="EC" id="1.3.5.2" evidence="4 16"/>
<dbReference type="GO" id="GO:0106430">
    <property type="term" value="F:dihydroorotate dehydrogenase (quinone) activity"/>
    <property type="evidence" value="ECO:0007669"/>
    <property type="project" value="UniProtKB-EC"/>
</dbReference>
<feature type="domain" description="Dihydroorotate dehydrogenase catalytic" evidence="18">
    <location>
        <begin position="108"/>
        <end position="404"/>
    </location>
</feature>
<gene>
    <name evidence="19" type="ORF">A3770_01p04050</name>
    <name evidence="20" type="ORF">A3770_09p55550</name>
</gene>
<keyword evidence="6 16" id="KW-0285">Flavoprotein</keyword>
<comment type="catalytic activity">
    <reaction evidence="15 16">
        <text>(S)-dihydroorotate + a quinone = orotate + a quinol</text>
        <dbReference type="Rhea" id="RHEA:30187"/>
        <dbReference type="ChEBI" id="CHEBI:24646"/>
        <dbReference type="ChEBI" id="CHEBI:30839"/>
        <dbReference type="ChEBI" id="CHEBI:30864"/>
        <dbReference type="ChEBI" id="CHEBI:132124"/>
        <dbReference type="EC" id="1.3.5.2"/>
    </reaction>
</comment>
<evidence type="ECO:0000256" key="13">
    <source>
        <dbReference type="ARBA" id="ARBA00023128"/>
    </source>
</evidence>
<dbReference type="CDD" id="cd04738">
    <property type="entry name" value="DHOD_2_like"/>
    <property type="match status" value="1"/>
</dbReference>
<keyword evidence="21" id="KW-1185">Reference proteome</keyword>
<dbReference type="EMBL" id="CP031042">
    <property type="protein sequence ID" value="QDZ23037.1"/>
    <property type="molecule type" value="Genomic_DNA"/>
</dbReference>
<keyword evidence="8" id="KW-0812">Transmembrane</keyword>
<evidence type="ECO:0000313" key="21">
    <source>
        <dbReference type="Proteomes" id="UP000316726"/>
    </source>
</evidence>
<keyword evidence="13 16" id="KW-0496">Mitochondrion</keyword>
<evidence type="ECO:0000256" key="2">
    <source>
        <dbReference type="ARBA" id="ARBA00005161"/>
    </source>
</evidence>
<keyword evidence="14" id="KW-0472">Membrane</keyword>
<comment type="pathway">
    <text evidence="2 16">Pyrimidine metabolism; UMP biosynthesis via de novo pathway; orotate from (S)-dihydroorotate (quinone route): step 1/1.</text>
</comment>
<evidence type="ECO:0000256" key="5">
    <source>
        <dbReference type="ARBA" id="ARBA00017599"/>
    </source>
</evidence>
<dbReference type="SUPFAM" id="SSF51395">
    <property type="entry name" value="FMN-linked oxidoreductases"/>
    <property type="match status" value="1"/>
</dbReference>
<evidence type="ECO:0000259" key="18">
    <source>
        <dbReference type="Pfam" id="PF01180"/>
    </source>
</evidence>
<dbReference type="PANTHER" id="PTHR48109">
    <property type="entry name" value="DIHYDROOROTATE DEHYDROGENASE (QUINONE), MITOCHONDRIAL-RELATED"/>
    <property type="match status" value="1"/>
</dbReference>
<evidence type="ECO:0000256" key="10">
    <source>
        <dbReference type="ARBA" id="ARBA00022946"/>
    </source>
</evidence>
<dbReference type="InterPro" id="IPR005719">
    <property type="entry name" value="Dihydroorotate_DH_2"/>
</dbReference>
<dbReference type="UniPathway" id="UPA00070">
    <property type="reaction ID" value="UER00946"/>
</dbReference>
<dbReference type="Proteomes" id="UP000316726">
    <property type="component" value="Chromosome 1"/>
</dbReference>
<evidence type="ECO:0000256" key="12">
    <source>
        <dbReference type="ARBA" id="ARBA00023002"/>
    </source>
</evidence>
<evidence type="ECO:0000256" key="1">
    <source>
        <dbReference type="ARBA" id="ARBA00004434"/>
    </source>
</evidence>
<comment type="cofactor">
    <cofactor evidence="16">
        <name>FMN</name>
        <dbReference type="ChEBI" id="CHEBI:58210"/>
    </cofactor>
    <text evidence="16">Binds 1 FMN per subunit.</text>
</comment>
<keyword evidence="9 16" id="KW-0999">Mitochondrion inner membrane</keyword>
<keyword evidence="10" id="KW-0809">Transit peptide</keyword>
<dbReference type="GO" id="GO:0044205">
    <property type="term" value="P:'de novo' UMP biosynthetic process"/>
    <property type="evidence" value="ECO:0007669"/>
    <property type="project" value="UniProtKB-UniPathway"/>
</dbReference>
<feature type="region of interest" description="Disordered" evidence="17">
    <location>
        <begin position="310"/>
        <end position="333"/>
    </location>
</feature>
<dbReference type="Pfam" id="PF01180">
    <property type="entry name" value="DHO_dh"/>
    <property type="match status" value="1"/>
</dbReference>
<keyword evidence="11" id="KW-1133">Transmembrane helix</keyword>
<dbReference type="GO" id="GO:0006207">
    <property type="term" value="P:'de novo' pyrimidine nucleobase biosynthetic process"/>
    <property type="evidence" value="ECO:0007669"/>
    <property type="project" value="InterPro"/>
</dbReference>
<dbReference type="AlphaFoldDB" id="A0A5B8MRY6"/>
<comment type="subcellular location">
    <subcellularLocation>
        <location evidence="1 16">Mitochondrion inner membrane</location>
        <topology evidence="1 16">Single-pass membrane protein</topology>
    </subcellularLocation>
</comment>
<name>A0A5B8MRY6_9CHLO</name>
<evidence type="ECO:0000313" key="19">
    <source>
        <dbReference type="EMBL" id="QDZ17887.1"/>
    </source>
</evidence>
<dbReference type="OrthoDB" id="14784at2759"/>
<dbReference type="FunFam" id="3.20.20.70:FF:000066">
    <property type="entry name" value="Dihydroorotate dehydrogenase (quinone), mitochondrial"/>
    <property type="match status" value="1"/>
</dbReference>
<keyword evidence="12 16" id="KW-0560">Oxidoreductase</keyword>
<dbReference type="PANTHER" id="PTHR48109:SF4">
    <property type="entry name" value="DIHYDROOROTATE DEHYDROGENASE (QUINONE), MITOCHONDRIAL"/>
    <property type="match status" value="1"/>
</dbReference>
<dbReference type="InterPro" id="IPR005720">
    <property type="entry name" value="Dihydroorotate_DH_cat"/>
</dbReference>
<evidence type="ECO:0000256" key="11">
    <source>
        <dbReference type="ARBA" id="ARBA00022989"/>
    </source>
</evidence>
<evidence type="ECO:0000256" key="8">
    <source>
        <dbReference type="ARBA" id="ARBA00022692"/>
    </source>
</evidence>
<dbReference type="GO" id="GO:0005743">
    <property type="term" value="C:mitochondrial inner membrane"/>
    <property type="evidence" value="ECO:0007669"/>
    <property type="project" value="UniProtKB-SubCell"/>
</dbReference>
<evidence type="ECO:0000256" key="7">
    <source>
        <dbReference type="ARBA" id="ARBA00022643"/>
    </source>
</evidence>
<protein>
    <recommendedName>
        <fullName evidence="5 16">Dihydroorotate dehydrogenase (quinone), mitochondrial</fullName>
        <shortName evidence="16">DHOdehase</shortName>
        <ecNumber evidence="4 16">1.3.5.2</ecNumber>
    </recommendedName>
</protein>
<evidence type="ECO:0000256" key="9">
    <source>
        <dbReference type="ARBA" id="ARBA00022792"/>
    </source>
</evidence>
<dbReference type="NCBIfam" id="NF003645">
    <property type="entry name" value="PRK05286.1-2"/>
    <property type="match status" value="1"/>
</dbReference>
<evidence type="ECO:0000256" key="17">
    <source>
        <dbReference type="SAM" id="MobiDB-lite"/>
    </source>
</evidence>
<comment type="similarity">
    <text evidence="3 16">Belongs to the dihydroorotate dehydrogenase family. Type 2 subfamily.</text>
</comment>
<evidence type="ECO:0000256" key="14">
    <source>
        <dbReference type="ARBA" id="ARBA00023136"/>
    </source>
</evidence>
<dbReference type="EMBL" id="CP031034">
    <property type="protein sequence ID" value="QDZ17887.1"/>
    <property type="molecule type" value="Genomic_DNA"/>
</dbReference>
<evidence type="ECO:0000256" key="4">
    <source>
        <dbReference type="ARBA" id="ARBA00012791"/>
    </source>
</evidence>
<sequence length="431" mass="45725">MLRCLKIASRLATWPSSAGAARTFATATTSGARGGSTKGLRLALSVGLGGGLAVTGVYLSDEPPYSVVSRVSIPLLHLLDPETSHNLVIAAAKSGLVPRDGSPYSPSLETKVWGKAFTNPIGLAAGFDKNAETMESMLGIGFGFVEVGSITPEPQDGNPRPRVFRIPEEGAVINRIGCNSHGSREVSKRIQAFRDRTADTREGVLGINIAKNKTSEDAAGDYVQACRLLADKADYVVINVSSPNTPGLRNLQAGTELAKIVKRMKGALNEVAPGVPLVVKIAPDLAPEDKKQIARVVLRHKVDGMIVSNTTVSRPGSVQGRESGKEKGGLSGRPLNEASTALIREMYELTSGRVPIIGCGGVSTGLDAYNKIRAGASLVQLYTGLIYQGPALVPKLKRELSHLLERDGFESVDQAVGADTRVKKGFFSRFW</sequence>
<dbReference type="PROSITE" id="PS00912">
    <property type="entry name" value="DHODEHASE_2"/>
    <property type="match status" value="1"/>
</dbReference>
<dbReference type="NCBIfam" id="NF003652">
    <property type="entry name" value="PRK05286.2-5"/>
    <property type="match status" value="1"/>
</dbReference>
<dbReference type="HAMAP" id="MF_00225">
    <property type="entry name" value="DHO_dh_type2"/>
    <property type="match status" value="1"/>
</dbReference>
<dbReference type="NCBIfam" id="TIGR01036">
    <property type="entry name" value="pyrD_sub2"/>
    <property type="match status" value="1"/>
</dbReference>
<evidence type="ECO:0000313" key="20">
    <source>
        <dbReference type="EMBL" id="QDZ23037.1"/>
    </source>
</evidence>
<reference evidence="20 21" key="1">
    <citation type="submission" date="2018-07" db="EMBL/GenBank/DDBJ databases">
        <title>The complete nuclear genome of the prasinophyte Chloropicon primus (CCMP1205).</title>
        <authorList>
            <person name="Pombert J.-F."/>
            <person name="Otis C."/>
            <person name="Turmel M."/>
            <person name="Lemieux C."/>
        </authorList>
    </citation>
    <scope>NUCLEOTIDE SEQUENCE [LARGE SCALE GENOMIC DNA]</scope>
    <source>
        <strain evidence="20 21">CCMP1205</strain>
    </source>
</reference>
<proteinExistence type="inferred from homology"/>
<evidence type="ECO:0000256" key="15">
    <source>
        <dbReference type="ARBA" id="ARBA00048639"/>
    </source>
</evidence>
<accession>A0A5B8MRY6</accession>
<evidence type="ECO:0000256" key="16">
    <source>
        <dbReference type="RuleBase" id="RU361255"/>
    </source>
</evidence>